<dbReference type="Proteomes" id="UP000178587">
    <property type="component" value="Unassembled WGS sequence"/>
</dbReference>
<proteinExistence type="predicted"/>
<dbReference type="AlphaFoldDB" id="A0A1F6ER93"/>
<dbReference type="InterPro" id="IPR037185">
    <property type="entry name" value="EmrE-like"/>
</dbReference>
<feature type="transmembrane region" description="Helical" evidence="1">
    <location>
        <begin position="32"/>
        <end position="53"/>
    </location>
</feature>
<feature type="transmembrane region" description="Helical" evidence="1">
    <location>
        <begin position="65"/>
        <end position="83"/>
    </location>
</feature>
<dbReference type="EMBL" id="MFLU01000002">
    <property type="protein sequence ID" value="OGG76156.1"/>
    <property type="molecule type" value="Genomic_DNA"/>
</dbReference>
<feature type="transmembrane region" description="Helical" evidence="1">
    <location>
        <begin position="268"/>
        <end position="285"/>
    </location>
</feature>
<evidence type="ECO:0000256" key="1">
    <source>
        <dbReference type="SAM" id="Phobius"/>
    </source>
</evidence>
<evidence type="ECO:0000313" key="3">
    <source>
        <dbReference type="Proteomes" id="UP000178587"/>
    </source>
</evidence>
<feature type="transmembrane region" description="Helical" evidence="1">
    <location>
        <begin position="103"/>
        <end position="123"/>
    </location>
</feature>
<keyword evidence="1" id="KW-1133">Transmembrane helix</keyword>
<accession>A0A1F6ER93</accession>
<feature type="transmembrane region" description="Helical" evidence="1">
    <location>
        <begin position="217"/>
        <end position="237"/>
    </location>
</feature>
<protein>
    <recommendedName>
        <fullName evidence="4">EamA domain-containing protein</fullName>
    </recommendedName>
</protein>
<gene>
    <name evidence="2" type="ORF">A3A34_01550</name>
</gene>
<organism evidence="2 3">
    <name type="scientific">Candidatus Kaiserbacteria bacterium RIFCSPLOWO2_01_FULL_50_24</name>
    <dbReference type="NCBI Taxonomy" id="1798507"/>
    <lineage>
        <taxon>Bacteria</taxon>
        <taxon>Candidatus Kaiseribacteriota</taxon>
    </lineage>
</organism>
<name>A0A1F6ER93_9BACT</name>
<reference evidence="2 3" key="1">
    <citation type="journal article" date="2016" name="Nat. Commun.">
        <title>Thousands of microbial genomes shed light on interconnected biogeochemical processes in an aquifer system.</title>
        <authorList>
            <person name="Anantharaman K."/>
            <person name="Brown C.T."/>
            <person name="Hug L.A."/>
            <person name="Sharon I."/>
            <person name="Castelle C.J."/>
            <person name="Probst A.J."/>
            <person name="Thomas B.C."/>
            <person name="Singh A."/>
            <person name="Wilkins M.J."/>
            <person name="Karaoz U."/>
            <person name="Brodie E.L."/>
            <person name="Williams K.H."/>
            <person name="Hubbard S.S."/>
            <person name="Banfield J.F."/>
        </authorList>
    </citation>
    <scope>NUCLEOTIDE SEQUENCE [LARGE SCALE GENOMIC DNA]</scope>
</reference>
<feature type="transmembrane region" description="Helical" evidence="1">
    <location>
        <begin position="155"/>
        <end position="175"/>
    </location>
</feature>
<keyword evidence="1" id="KW-0812">Transmembrane</keyword>
<comment type="caution">
    <text evidence="2">The sequence shown here is derived from an EMBL/GenBank/DDBJ whole genome shotgun (WGS) entry which is preliminary data.</text>
</comment>
<keyword evidence="1" id="KW-0472">Membrane</keyword>
<evidence type="ECO:0008006" key="4">
    <source>
        <dbReference type="Google" id="ProtNLM"/>
    </source>
</evidence>
<feature type="transmembrane region" description="Helical" evidence="1">
    <location>
        <begin position="187"/>
        <end position="205"/>
    </location>
</feature>
<sequence>MIGLLLVSISTLAEEIRDSLGKYEVSHHLSNIYALGFLTSVGGLITILAIGFLAPKDFLAPGFPAGFIFSTASLPTLLPRLLLELFQVHITLRALVEADRSTFGFLRTLTLPLLFAVDILLGYHIGFLQVVGLSAIIGSLFILFVNHGLNTRGSGLVLLGAVNAVATISLFKYNITNFNSVETEQAISFAFLTVILLCVVIAKGQNPLRLASRPLSVLHILLSGAGSVVFGFALAFAPASVITAAKRSLSVLWALVSGHAYFEEHHVVLKLVCFVLVSTGIVLLVV</sequence>
<evidence type="ECO:0000313" key="2">
    <source>
        <dbReference type="EMBL" id="OGG76156.1"/>
    </source>
</evidence>
<dbReference type="SUPFAM" id="SSF103481">
    <property type="entry name" value="Multidrug resistance efflux transporter EmrE"/>
    <property type="match status" value="1"/>
</dbReference>
<feature type="transmembrane region" description="Helical" evidence="1">
    <location>
        <begin position="130"/>
        <end position="149"/>
    </location>
</feature>